<evidence type="ECO:0000256" key="5">
    <source>
        <dbReference type="ARBA" id="ARBA00023163"/>
    </source>
</evidence>
<dbReference type="EMBL" id="LT598496">
    <property type="protein sequence ID" value="SBV24994.1"/>
    <property type="molecule type" value="Genomic_DNA"/>
</dbReference>
<evidence type="ECO:0000256" key="3">
    <source>
        <dbReference type="ARBA" id="ARBA00023082"/>
    </source>
</evidence>
<dbReference type="PATRIC" id="fig|307121.4.peg.473"/>
<feature type="domain" description="RNA polymerase sigma-70 region 2" evidence="6">
    <location>
        <begin position="20"/>
        <end position="85"/>
    </location>
</feature>
<evidence type="ECO:0000313" key="8">
    <source>
        <dbReference type="EMBL" id="SBV24994.1"/>
    </source>
</evidence>
<dbReference type="Gene3D" id="1.10.10.10">
    <property type="entry name" value="Winged helix-like DNA-binding domain superfamily/Winged helix DNA-binding domain"/>
    <property type="match status" value="1"/>
</dbReference>
<dbReference type="NCBIfam" id="TIGR02937">
    <property type="entry name" value="sigma70-ECF"/>
    <property type="match status" value="1"/>
</dbReference>
<keyword evidence="5" id="KW-0804">Transcription</keyword>
<dbReference type="Pfam" id="PF04545">
    <property type="entry name" value="Sigma70_r4"/>
    <property type="match status" value="1"/>
</dbReference>
<keyword evidence="9" id="KW-1185">Reference proteome</keyword>
<dbReference type="CDD" id="cd06171">
    <property type="entry name" value="Sigma70_r4"/>
    <property type="match status" value="1"/>
</dbReference>
<dbReference type="AlphaFoldDB" id="A0A1C3MXG4"/>
<dbReference type="GO" id="GO:0003677">
    <property type="term" value="F:DNA binding"/>
    <property type="evidence" value="ECO:0007669"/>
    <property type="project" value="UniProtKB-KW"/>
</dbReference>
<comment type="similarity">
    <text evidence="1">Belongs to the sigma-70 factor family. ECF subfamily.</text>
</comment>
<evidence type="ECO:0000259" key="7">
    <source>
        <dbReference type="Pfam" id="PF04545"/>
    </source>
</evidence>
<sequence length="170" mass="19439">MSCLAVRPDTDARMREVLATHGRPLNRFLLKLTSGNRQTAEDLLQETMVRAWRNLDGLPEMEEARRRWLFTVARRLVIDDVRRRRVRPVEVPLEVEPVTRSDVTASAALANRALRDAVAGLSQAHREVLHLVFFENLRLPEVARRLGVPEGTVRSRLHYALRAVRHAVNG</sequence>
<dbReference type="PANTHER" id="PTHR43133">
    <property type="entry name" value="RNA POLYMERASE ECF-TYPE SIGMA FACTO"/>
    <property type="match status" value="1"/>
</dbReference>
<evidence type="ECO:0000256" key="1">
    <source>
        <dbReference type="ARBA" id="ARBA00010641"/>
    </source>
</evidence>
<evidence type="ECO:0000256" key="2">
    <source>
        <dbReference type="ARBA" id="ARBA00023015"/>
    </source>
</evidence>
<dbReference type="SUPFAM" id="SSF88946">
    <property type="entry name" value="Sigma2 domain of RNA polymerase sigma factors"/>
    <property type="match status" value="1"/>
</dbReference>
<keyword evidence="4" id="KW-0238">DNA-binding</keyword>
<dbReference type="SUPFAM" id="SSF88659">
    <property type="entry name" value="Sigma3 and sigma4 domains of RNA polymerase sigma factors"/>
    <property type="match status" value="1"/>
</dbReference>
<keyword evidence="2" id="KW-0805">Transcription regulation</keyword>
<dbReference type="Proteomes" id="UP000199393">
    <property type="component" value="Chromosome I"/>
</dbReference>
<keyword evidence="3" id="KW-0731">Sigma factor</keyword>
<accession>A0A1C3MXG4</accession>
<gene>
    <name evidence="8" type="ORF">GA0070620_0462</name>
</gene>
<dbReference type="PANTHER" id="PTHR43133:SF52">
    <property type="entry name" value="ECF RNA POLYMERASE SIGMA FACTOR SIGL"/>
    <property type="match status" value="1"/>
</dbReference>
<evidence type="ECO:0000259" key="6">
    <source>
        <dbReference type="Pfam" id="PF04542"/>
    </source>
</evidence>
<name>A0A1C3MXG4_9ACTN</name>
<dbReference type="InterPro" id="IPR013324">
    <property type="entry name" value="RNA_pol_sigma_r3/r4-like"/>
</dbReference>
<organism evidence="8 9">
    <name type="scientific">Micromonospora krabiensis</name>
    <dbReference type="NCBI Taxonomy" id="307121"/>
    <lineage>
        <taxon>Bacteria</taxon>
        <taxon>Bacillati</taxon>
        <taxon>Actinomycetota</taxon>
        <taxon>Actinomycetes</taxon>
        <taxon>Micromonosporales</taxon>
        <taxon>Micromonosporaceae</taxon>
        <taxon>Micromonospora</taxon>
    </lineage>
</organism>
<dbReference type="STRING" id="307121.GA0070620_0462"/>
<dbReference type="GO" id="GO:0016987">
    <property type="term" value="F:sigma factor activity"/>
    <property type="evidence" value="ECO:0007669"/>
    <property type="project" value="UniProtKB-KW"/>
</dbReference>
<dbReference type="InterPro" id="IPR036388">
    <property type="entry name" value="WH-like_DNA-bd_sf"/>
</dbReference>
<dbReference type="InterPro" id="IPR039425">
    <property type="entry name" value="RNA_pol_sigma-70-like"/>
</dbReference>
<dbReference type="InterPro" id="IPR007630">
    <property type="entry name" value="RNA_pol_sigma70_r4"/>
</dbReference>
<dbReference type="InterPro" id="IPR007627">
    <property type="entry name" value="RNA_pol_sigma70_r2"/>
</dbReference>
<dbReference type="GO" id="GO:0006352">
    <property type="term" value="P:DNA-templated transcription initiation"/>
    <property type="evidence" value="ECO:0007669"/>
    <property type="project" value="InterPro"/>
</dbReference>
<reference evidence="9" key="1">
    <citation type="submission" date="2016-06" db="EMBL/GenBank/DDBJ databases">
        <authorList>
            <person name="Varghese N."/>
        </authorList>
    </citation>
    <scope>NUCLEOTIDE SEQUENCE [LARGE SCALE GENOMIC DNA]</scope>
    <source>
        <strain evidence="9">DSM 45344</strain>
    </source>
</reference>
<dbReference type="Gene3D" id="1.10.1740.10">
    <property type="match status" value="1"/>
</dbReference>
<evidence type="ECO:0000256" key="4">
    <source>
        <dbReference type="ARBA" id="ARBA00023125"/>
    </source>
</evidence>
<dbReference type="Pfam" id="PF04542">
    <property type="entry name" value="Sigma70_r2"/>
    <property type="match status" value="1"/>
</dbReference>
<dbReference type="InterPro" id="IPR013325">
    <property type="entry name" value="RNA_pol_sigma_r2"/>
</dbReference>
<protein>
    <submittedName>
        <fullName evidence="8">RNA polymerase, sigma subunit, ECF family</fullName>
    </submittedName>
</protein>
<evidence type="ECO:0000313" key="9">
    <source>
        <dbReference type="Proteomes" id="UP000199393"/>
    </source>
</evidence>
<feature type="domain" description="RNA polymerase sigma-70 region 4" evidence="7">
    <location>
        <begin position="118"/>
        <end position="166"/>
    </location>
</feature>
<dbReference type="InterPro" id="IPR014284">
    <property type="entry name" value="RNA_pol_sigma-70_dom"/>
</dbReference>
<proteinExistence type="inferred from homology"/>